<feature type="domain" description="Cyclic nucleotide-binding" evidence="4">
    <location>
        <begin position="15"/>
        <end position="124"/>
    </location>
</feature>
<dbReference type="RefSeq" id="WP_023001484.1">
    <property type="nucleotide sequence ID" value="NZ_CP045618.1"/>
</dbReference>
<organism evidence="6 7">
    <name type="scientific">Roseibium aggregatum</name>
    <dbReference type="NCBI Taxonomy" id="187304"/>
    <lineage>
        <taxon>Bacteria</taxon>
        <taxon>Pseudomonadati</taxon>
        <taxon>Pseudomonadota</taxon>
        <taxon>Alphaproteobacteria</taxon>
        <taxon>Hyphomicrobiales</taxon>
        <taxon>Stappiaceae</taxon>
        <taxon>Roseibium</taxon>
    </lineage>
</organism>
<dbReference type="GO" id="GO:0005829">
    <property type="term" value="C:cytosol"/>
    <property type="evidence" value="ECO:0007669"/>
    <property type="project" value="TreeGrafter"/>
</dbReference>
<dbReference type="AlphaFoldDB" id="A0A0M6YB52"/>
<dbReference type="PROSITE" id="PS50042">
    <property type="entry name" value="CNMP_BINDING_3"/>
    <property type="match status" value="1"/>
</dbReference>
<dbReference type="InterPro" id="IPR000595">
    <property type="entry name" value="cNMP-bd_dom"/>
</dbReference>
<evidence type="ECO:0000259" key="5">
    <source>
        <dbReference type="PROSITE" id="PS51063"/>
    </source>
</evidence>
<dbReference type="PANTHER" id="PTHR24567">
    <property type="entry name" value="CRP FAMILY TRANSCRIPTIONAL REGULATORY PROTEIN"/>
    <property type="match status" value="1"/>
</dbReference>
<dbReference type="InterPro" id="IPR050397">
    <property type="entry name" value="Env_Response_Regulators"/>
</dbReference>
<dbReference type="PROSITE" id="PS51063">
    <property type="entry name" value="HTH_CRP_2"/>
    <property type="match status" value="1"/>
</dbReference>
<dbReference type="Proteomes" id="UP000048926">
    <property type="component" value="Unassembled WGS sequence"/>
</dbReference>
<dbReference type="EMBL" id="CXST01000004">
    <property type="protein sequence ID" value="CTQ46743.1"/>
    <property type="molecule type" value="Genomic_DNA"/>
</dbReference>
<evidence type="ECO:0000256" key="3">
    <source>
        <dbReference type="ARBA" id="ARBA00023163"/>
    </source>
</evidence>
<keyword evidence="3" id="KW-0804">Transcription</keyword>
<dbReference type="CDD" id="cd00038">
    <property type="entry name" value="CAP_ED"/>
    <property type="match status" value="1"/>
</dbReference>
<gene>
    <name evidence="6" type="primary">crp_3</name>
    <name evidence="6" type="ORF">LAL4801_05202</name>
</gene>
<reference evidence="7" key="1">
    <citation type="submission" date="2015-07" db="EMBL/GenBank/DDBJ databases">
        <authorList>
            <person name="Rodrigo-Torres Lidia"/>
            <person name="Arahal R.David."/>
        </authorList>
    </citation>
    <scope>NUCLEOTIDE SEQUENCE [LARGE SCALE GENOMIC DNA]</scope>
    <source>
        <strain evidence="7">CECT 4801</strain>
    </source>
</reference>
<dbReference type="InterPro" id="IPR036390">
    <property type="entry name" value="WH_DNA-bd_sf"/>
</dbReference>
<proteinExistence type="predicted"/>
<accession>A0A0M6YB52</accession>
<dbReference type="SUPFAM" id="SSF46785">
    <property type="entry name" value="Winged helix' DNA-binding domain"/>
    <property type="match status" value="1"/>
</dbReference>
<dbReference type="GO" id="GO:0003700">
    <property type="term" value="F:DNA-binding transcription factor activity"/>
    <property type="evidence" value="ECO:0007669"/>
    <property type="project" value="TreeGrafter"/>
</dbReference>
<evidence type="ECO:0000256" key="1">
    <source>
        <dbReference type="ARBA" id="ARBA00023015"/>
    </source>
</evidence>
<dbReference type="Gene3D" id="2.60.120.10">
    <property type="entry name" value="Jelly Rolls"/>
    <property type="match status" value="1"/>
</dbReference>
<dbReference type="GO" id="GO:0003677">
    <property type="term" value="F:DNA binding"/>
    <property type="evidence" value="ECO:0007669"/>
    <property type="project" value="UniProtKB-KW"/>
</dbReference>
<dbReference type="InterPro" id="IPR018490">
    <property type="entry name" value="cNMP-bd_dom_sf"/>
</dbReference>
<keyword evidence="2" id="KW-0238">DNA-binding</keyword>
<keyword evidence="7" id="KW-1185">Reference proteome</keyword>
<dbReference type="Pfam" id="PF13545">
    <property type="entry name" value="HTH_Crp_2"/>
    <property type="match status" value="1"/>
</dbReference>
<evidence type="ECO:0000313" key="6">
    <source>
        <dbReference type="EMBL" id="CTQ46743.1"/>
    </source>
</evidence>
<name>A0A0M6YB52_9HYPH</name>
<dbReference type="InterPro" id="IPR014710">
    <property type="entry name" value="RmlC-like_jellyroll"/>
</dbReference>
<dbReference type="Pfam" id="PF00027">
    <property type="entry name" value="cNMP_binding"/>
    <property type="match status" value="1"/>
</dbReference>
<protein>
    <submittedName>
        <fullName evidence="6">cAMP regulatory protein</fullName>
    </submittedName>
</protein>
<dbReference type="PANTHER" id="PTHR24567:SF74">
    <property type="entry name" value="HTH-TYPE TRANSCRIPTIONAL REGULATOR ARCR"/>
    <property type="match status" value="1"/>
</dbReference>
<evidence type="ECO:0000256" key="2">
    <source>
        <dbReference type="ARBA" id="ARBA00023125"/>
    </source>
</evidence>
<dbReference type="Gene3D" id="1.10.10.10">
    <property type="entry name" value="Winged helix-like DNA-binding domain superfamily/Winged helix DNA-binding domain"/>
    <property type="match status" value="1"/>
</dbReference>
<dbReference type="KEGG" id="lagg:B0E33_29310"/>
<dbReference type="SUPFAM" id="SSF51206">
    <property type="entry name" value="cAMP-binding domain-like"/>
    <property type="match status" value="1"/>
</dbReference>
<feature type="domain" description="HTH crp-type" evidence="5">
    <location>
        <begin position="149"/>
        <end position="217"/>
    </location>
</feature>
<dbReference type="InterPro" id="IPR036388">
    <property type="entry name" value="WH-like_DNA-bd_sf"/>
</dbReference>
<keyword evidence="1" id="KW-0805">Transcription regulation</keyword>
<evidence type="ECO:0000259" key="4">
    <source>
        <dbReference type="PROSITE" id="PS50042"/>
    </source>
</evidence>
<evidence type="ECO:0000313" key="7">
    <source>
        <dbReference type="Proteomes" id="UP000048926"/>
    </source>
</evidence>
<dbReference type="SMART" id="SM00100">
    <property type="entry name" value="cNMP"/>
    <property type="match status" value="1"/>
</dbReference>
<dbReference type="OrthoDB" id="190787at2"/>
<sequence>MPTDRQRKIAQNSLLLKSFPQEIRDMVLGMSSWRTYDRGETLFLHGETAQAIHIVMDGWVKLYRIAPNGGEAVVNVFAKGESFGEAVAFRGLAYPVSAEAVTACEVMRIPSTAILEAMRKDPDIAVSVVASTFIHLHSLVSQLEQLKAQTGPQRVAEFLLELCEQESGSCEVTLPYDKFLIAGRLGMKPESLSRSFARLKSAGVRINRNHAEIKDIERLRAFSEEDPVDAWTKG</sequence>
<dbReference type="InterPro" id="IPR012318">
    <property type="entry name" value="HTH_CRP"/>
</dbReference>